<feature type="transmembrane region" description="Helical" evidence="1">
    <location>
        <begin position="23"/>
        <end position="47"/>
    </location>
</feature>
<dbReference type="RefSeq" id="WP_106091395.1">
    <property type="nucleotide sequence ID" value="NZ_PVNL01000092.1"/>
</dbReference>
<dbReference type="OrthoDB" id="9799243at2"/>
<feature type="transmembrane region" description="Helical" evidence="1">
    <location>
        <begin position="245"/>
        <end position="269"/>
    </location>
</feature>
<dbReference type="Proteomes" id="UP000238823">
    <property type="component" value="Unassembled WGS sequence"/>
</dbReference>
<feature type="transmembrane region" description="Helical" evidence="1">
    <location>
        <begin position="184"/>
        <end position="205"/>
    </location>
</feature>
<sequence>MPTHLPVLSGYPTGRAASLRKDAWWQAPIATVVVLSAFIIYATWAAFQGEYYWADPYLSPFYSPAVFIDSSAAGAAPIGGFHGWFGEWPSWWPAFLPASPAFFILAFPGMFRGTCYYYRKAYYRSFAGSPPGCAVNPIPTSKYLGETRLLVFQNLHRYALYLAIPFIFFLSYDAIAAFSKDGQFGIGVGTIVLTINAVLLACYTFGCHSFRHLVAGHDDCMSCGQDTVKYSAFKQISWLNERHQLFAWMSLFWVGFADVYVRLVSMGVITDLNTWS</sequence>
<name>A0A2S9YKJ4_9BACT</name>
<accession>A0A2S9YKJ4</accession>
<evidence type="ECO:0000313" key="2">
    <source>
        <dbReference type="EMBL" id="PRQ05572.1"/>
    </source>
</evidence>
<evidence type="ECO:0000313" key="3">
    <source>
        <dbReference type="Proteomes" id="UP000238823"/>
    </source>
</evidence>
<evidence type="ECO:0008006" key="4">
    <source>
        <dbReference type="Google" id="ProtNLM"/>
    </source>
</evidence>
<dbReference type="EMBL" id="PVNL01000092">
    <property type="protein sequence ID" value="PRQ05572.1"/>
    <property type="molecule type" value="Genomic_DNA"/>
</dbReference>
<gene>
    <name evidence="2" type="ORF">ENSA7_44620</name>
</gene>
<keyword evidence="1" id="KW-0812">Transmembrane</keyword>
<dbReference type="AlphaFoldDB" id="A0A2S9YKJ4"/>
<feature type="transmembrane region" description="Helical" evidence="1">
    <location>
        <begin position="158"/>
        <end position="178"/>
    </location>
</feature>
<keyword evidence="1" id="KW-0472">Membrane</keyword>
<reference evidence="2 3" key="1">
    <citation type="submission" date="2018-03" db="EMBL/GenBank/DDBJ databases">
        <title>Draft Genome Sequences of the Obligatory Marine Myxobacteria Enhygromyxa salina SWB007.</title>
        <authorList>
            <person name="Poehlein A."/>
            <person name="Moghaddam J.A."/>
            <person name="Harms H."/>
            <person name="Alanjari M."/>
            <person name="Koenig G.M."/>
            <person name="Daniel R."/>
            <person name="Schaeberle T.F."/>
        </authorList>
    </citation>
    <scope>NUCLEOTIDE SEQUENCE [LARGE SCALE GENOMIC DNA]</scope>
    <source>
        <strain evidence="2 3">SWB007</strain>
    </source>
</reference>
<evidence type="ECO:0000256" key="1">
    <source>
        <dbReference type="SAM" id="Phobius"/>
    </source>
</evidence>
<proteinExistence type="predicted"/>
<comment type="caution">
    <text evidence="2">The sequence shown here is derived from an EMBL/GenBank/DDBJ whole genome shotgun (WGS) entry which is preliminary data.</text>
</comment>
<feature type="transmembrane region" description="Helical" evidence="1">
    <location>
        <begin position="91"/>
        <end position="111"/>
    </location>
</feature>
<protein>
    <recommendedName>
        <fullName evidence="4">Succinate dehydrogenase</fullName>
    </recommendedName>
</protein>
<organism evidence="2 3">
    <name type="scientific">Enhygromyxa salina</name>
    <dbReference type="NCBI Taxonomy" id="215803"/>
    <lineage>
        <taxon>Bacteria</taxon>
        <taxon>Pseudomonadati</taxon>
        <taxon>Myxococcota</taxon>
        <taxon>Polyangia</taxon>
        <taxon>Nannocystales</taxon>
        <taxon>Nannocystaceae</taxon>
        <taxon>Enhygromyxa</taxon>
    </lineage>
</organism>
<keyword evidence="1" id="KW-1133">Transmembrane helix</keyword>